<evidence type="ECO:0000256" key="1">
    <source>
        <dbReference type="ARBA" id="ARBA00022448"/>
    </source>
</evidence>
<dbReference type="Proteomes" id="UP001181622">
    <property type="component" value="Unassembled WGS sequence"/>
</dbReference>
<evidence type="ECO:0000313" key="7">
    <source>
        <dbReference type="EMBL" id="MDR4307522.1"/>
    </source>
</evidence>
<evidence type="ECO:0000256" key="5">
    <source>
        <dbReference type="ARBA" id="ARBA00037066"/>
    </source>
</evidence>
<keyword evidence="1" id="KW-0813">Transport</keyword>
<dbReference type="CDD" id="cd03214">
    <property type="entry name" value="ABC_Iron-Siderophores_B12_Hemin"/>
    <property type="match status" value="1"/>
</dbReference>
<name>A0ABU1DHF9_9HYPH</name>
<dbReference type="EMBL" id="JADBEO010000027">
    <property type="protein sequence ID" value="MDR4307522.1"/>
    <property type="molecule type" value="Genomic_DNA"/>
</dbReference>
<dbReference type="SMART" id="SM00382">
    <property type="entry name" value="AAA"/>
    <property type="match status" value="1"/>
</dbReference>
<dbReference type="NCBIfam" id="NF010068">
    <property type="entry name" value="PRK13548.1"/>
    <property type="match status" value="1"/>
</dbReference>
<keyword evidence="3 7" id="KW-0067">ATP-binding</keyword>
<sequence length="263" mass="26722">MSALEATGVSVRLGGRTVVAEASLAIRPGRVTVLIGPNGAGKSSLLAALAGDLPPSEGEVALDGAPLSFLKPAELARRRAVLTQTVELAFPFTVDEVVRLGLPQGLARAEADRAVEEALAAVDLAGAGPRSSTAMSGGERQRAHLARVLAQLAAAPDARPRYLLLDEPTASLDLAHQLATLAIARRHADAGGGVLAVLHDVNLAAMAADELVAMKAGRIVAAGAPASVLTDDMVAAVYDVAARVGVAPGGPFLLPQTAKALRR</sequence>
<dbReference type="InterPro" id="IPR027417">
    <property type="entry name" value="P-loop_NTPase"/>
</dbReference>
<dbReference type="RefSeq" id="WP_309392453.1">
    <property type="nucleotide sequence ID" value="NZ_JADBEO010000027.1"/>
</dbReference>
<dbReference type="InterPro" id="IPR003593">
    <property type="entry name" value="AAA+_ATPase"/>
</dbReference>
<comment type="caution">
    <text evidence="7">The sequence shown here is derived from an EMBL/GenBank/DDBJ whole genome shotgun (WGS) entry which is preliminary data.</text>
</comment>
<dbReference type="Gene3D" id="3.40.50.300">
    <property type="entry name" value="P-loop containing nucleotide triphosphate hydrolases"/>
    <property type="match status" value="1"/>
</dbReference>
<keyword evidence="4" id="KW-1278">Translocase</keyword>
<reference evidence="7" key="1">
    <citation type="submission" date="2020-10" db="EMBL/GenBank/DDBJ databases">
        <authorList>
            <person name="Abbas A."/>
            <person name="Razzaq R."/>
            <person name="Waqas M."/>
            <person name="Abbas N."/>
            <person name="Nielsen T.K."/>
            <person name="Hansen L.H."/>
            <person name="Hussain S."/>
            <person name="Shahid M."/>
        </authorList>
    </citation>
    <scope>NUCLEOTIDE SEQUENCE</scope>
    <source>
        <strain evidence="7">S14</strain>
    </source>
</reference>
<dbReference type="PANTHER" id="PTHR42794">
    <property type="entry name" value="HEMIN IMPORT ATP-BINDING PROTEIN HMUV"/>
    <property type="match status" value="1"/>
</dbReference>
<comment type="function">
    <text evidence="5">Part of the ABC transporter complex HmuTUV involved in hemin import. Responsible for energy coupling to the transport system.</text>
</comment>
<organism evidence="7 8">
    <name type="scientific">Chelatococcus sambhunathii</name>
    <dbReference type="NCBI Taxonomy" id="363953"/>
    <lineage>
        <taxon>Bacteria</taxon>
        <taxon>Pseudomonadati</taxon>
        <taxon>Pseudomonadota</taxon>
        <taxon>Alphaproteobacteria</taxon>
        <taxon>Hyphomicrobiales</taxon>
        <taxon>Chelatococcaceae</taxon>
        <taxon>Chelatococcus</taxon>
    </lineage>
</organism>
<gene>
    <name evidence="7" type="ORF">IHQ68_12935</name>
</gene>
<proteinExistence type="predicted"/>
<dbReference type="SUPFAM" id="SSF52540">
    <property type="entry name" value="P-loop containing nucleoside triphosphate hydrolases"/>
    <property type="match status" value="1"/>
</dbReference>
<keyword evidence="8" id="KW-1185">Reference proteome</keyword>
<evidence type="ECO:0000256" key="3">
    <source>
        <dbReference type="ARBA" id="ARBA00022840"/>
    </source>
</evidence>
<evidence type="ECO:0000259" key="6">
    <source>
        <dbReference type="PROSITE" id="PS50893"/>
    </source>
</evidence>
<dbReference type="Pfam" id="PF00005">
    <property type="entry name" value="ABC_tran"/>
    <property type="match status" value="1"/>
</dbReference>
<keyword evidence="2" id="KW-0547">Nucleotide-binding</keyword>
<dbReference type="PROSITE" id="PS50893">
    <property type="entry name" value="ABC_TRANSPORTER_2"/>
    <property type="match status" value="1"/>
</dbReference>
<feature type="domain" description="ABC transporter" evidence="6">
    <location>
        <begin position="4"/>
        <end position="241"/>
    </location>
</feature>
<dbReference type="GO" id="GO:0005524">
    <property type="term" value="F:ATP binding"/>
    <property type="evidence" value="ECO:0007669"/>
    <property type="project" value="UniProtKB-KW"/>
</dbReference>
<protein>
    <submittedName>
        <fullName evidence="7">Heme ABC transporter ATP-binding protein</fullName>
    </submittedName>
</protein>
<evidence type="ECO:0000313" key="8">
    <source>
        <dbReference type="Proteomes" id="UP001181622"/>
    </source>
</evidence>
<dbReference type="PANTHER" id="PTHR42794:SF1">
    <property type="entry name" value="HEMIN IMPORT ATP-BINDING PROTEIN HMUV"/>
    <property type="match status" value="1"/>
</dbReference>
<accession>A0ABU1DHF9</accession>
<dbReference type="InterPro" id="IPR003439">
    <property type="entry name" value="ABC_transporter-like_ATP-bd"/>
</dbReference>
<evidence type="ECO:0000256" key="2">
    <source>
        <dbReference type="ARBA" id="ARBA00022741"/>
    </source>
</evidence>
<evidence type="ECO:0000256" key="4">
    <source>
        <dbReference type="ARBA" id="ARBA00022967"/>
    </source>
</evidence>